<keyword evidence="3" id="KW-1185">Reference proteome</keyword>
<feature type="region of interest" description="Disordered" evidence="1">
    <location>
        <begin position="470"/>
        <end position="518"/>
    </location>
</feature>
<name>A0AAW1PJ55_9CHLO</name>
<comment type="caution">
    <text evidence="2">The sequence shown here is derived from an EMBL/GenBank/DDBJ whole genome shotgun (WGS) entry which is preliminary data.</text>
</comment>
<evidence type="ECO:0000256" key="1">
    <source>
        <dbReference type="SAM" id="MobiDB-lite"/>
    </source>
</evidence>
<dbReference type="AlphaFoldDB" id="A0AAW1PJ55"/>
<dbReference type="Proteomes" id="UP001489004">
    <property type="component" value="Unassembled WGS sequence"/>
</dbReference>
<proteinExistence type="predicted"/>
<dbReference type="EMBL" id="JALJOR010000010">
    <property type="protein sequence ID" value="KAK9809898.1"/>
    <property type="molecule type" value="Genomic_DNA"/>
</dbReference>
<gene>
    <name evidence="2" type="ORF">WJX72_001234</name>
</gene>
<accession>A0AAW1PJ55</accession>
<feature type="compositionally biased region" description="Acidic residues" evidence="1">
    <location>
        <begin position="481"/>
        <end position="497"/>
    </location>
</feature>
<sequence>MLAPEVETALRSPPTGLDSDLLSQASLAQIDAWQQQYDPSRDINTRPNILCLYALQSPQPTAYTPILDALAAKQLLQHCQGPLQRALCHVGSEQVSKPALQALVSRCRQAERPLSAGHWRCLLPPLAACRLVAGLPCASHTSRQIIAPVLDQASHADPVATSLLAMALLHILQQAEEFCGEVLEEQQAAVGGAGMQKAQSNCCQNALDMLHELVGAASRQRKPSGGSIHSAVPRALLLPALTAGRLPGAFAYLFPSHVSDQPPADTALQQRLVAERGQMLLLLLGMIQARLGSACAAPAFFRALPAFLDHAGVQLTGPAAMADELCSSATGLELCQSQGPQALALAAPAAWQTSALRQAYTAACHLHANEGAALATAAWVSFLDAYRRIDHPSSALRKLQPPQEMPAAPLELNATTSAVISSWGSSLTGIVLSAWPSELVERLATESSFVVQRLLFEAGAGLYCSAATRNGGAERSQGAGGEEDMEIVPDTPPDDDGGPVQADDPGSQAGSGPPSRAITANPQLAAAVAANPQAAIEAPLTTALQAIAEGHRAGEEAAIGHNMAGAAQQLLDELDGGVGIWLQPGMDVRQMPASAWRKQSAATTVVLLTAALASQHPTSRSNALLLVADNISGQEQLAPAFHASLEELVSTGVSVLQQGLLQAPLQHLQHLASTVAVLQQSCDWPLSGELQMEMPGCTCGTAFSTLRSRA</sequence>
<protein>
    <submittedName>
        <fullName evidence="2">Uncharacterized protein</fullName>
    </submittedName>
</protein>
<reference evidence="2 3" key="1">
    <citation type="journal article" date="2024" name="Nat. Commun.">
        <title>Phylogenomics reveals the evolutionary origins of lichenization in chlorophyte algae.</title>
        <authorList>
            <person name="Puginier C."/>
            <person name="Libourel C."/>
            <person name="Otte J."/>
            <person name="Skaloud P."/>
            <person name="Haon M."/>
            <person name="Grisel S."/>
            <person name="Petersen M."/>
            <person name="Berrin J.G."/>
            <person name="Delaux P.M."/>
            <person name="Dal Grande F."/>
            <person name="Keller J."/>
        </authorList>
    </citation>
    <scope>NUCLEOTIDE SEQUENCE [LARGE SCALE GENOMIC DNA]</scope>
    <source>
        <strain evidence="2 3">SAG 2043</strain>
    </source>
</reference>
<organism evidence="2 3">
    <name type="scientific">[Myrmecia] bisecta</name>
    <dbReference type="NCBI Taxonomy" id="41462"/>
    <lineage>
        <taxon>Eukaryota</taxon>
        <taxon>Viridiplantae</taxon>
        <taxon>Chlorophyta</taxon>
        <taxon>core chlorophytes</taxon>
        <taxon>Trebouxiophyceae</taxon>
        <taxon>Trebouxiales</taxon>
        <taxon>Trebouxiaceae</taxon>
        <taxon>Myrmecia</taxon>
    </lineage>
</organism>
<evidence type="ECO:0000313" key="3">
    <source>
        <dbReference type="Proteomes" id="UP001489004"/>
    </source>
</evidence>
<evidence type="ECO:0000313" key="2">
    <source>
        <dbReference type="EMBL" id="KAK9809898.1"/>
    </source>
</evidence>